<dbReference type="SUPFAM" id="SSF81383">
    <property type="entry name" value="F-box domain"/>
    <property type="match status" value="1"/>
</dbReference>
<reference evidence="2" key="1">
    <citation type="submission" date="2022-08" db="EMBL/GenBank/DDBJ databases">
        <authorList>
            <person name="Giroux E."/>
            <person name="Giroux E."/>
        </authorList>
    </citation>
    <scope>NUCLEOTIDE SEQUENCE</scope>
    <source>
        <strain evidence="2">H1091258</strain>
    </source>
</reference>
<dbReference type="EMBL" id="CAMGZC010002576">
    <property type="protein sequence ID" value="CAI0655047.1"/>
    <property type="molecule type" value="Genomic_DNA"/>
</dbReference>
<accession>A0A9W4WG95</accession>
<dbReference type="InterPro" id="IPR001810">
    <property type="entry name" value="F-box_dom"/>
</dbReference>
<dbReference type="AlphaFoldDB" id="A0A9W4WG95"/>
<gene>
    <name evidence="2" type="ORF">CGXH109_LOCUS144711</name>
</gene>
<keyword evidence="3" id="KW-1185">Reference proteome</keyword>
<proteinExistence type="predicted"/>
<organism evidence="2 3">
    <name type="scientific">Colletotrichum noveboracense</name>
    <dbReference type="NCBI Taxonomy" id="2664923"/>
    <lineage>
        <taxon>Eukaryota</taxon>
        <taxon>Fungi</taxon>
        <taxon>Dikarya</taxon>
        <taxon>Ascomycota</taxon>
        <taxon>Pezizomycotina</taxon>
        <taxon>Sordariomycetes</taxon>
        <taxon>Hypocreomycetidae</taxon>
        <taxon>Glomerellales</taxon>
        <taxon>Glomerellaceae</taxon>
        <taxon>Colletotrichum</taxon>
        <taxon>Colletotrichum gloeosporioides species complex</taxon>
    </lineage>
</organism>
<protein>
    <recommendedName>
        <fullName evidence="1">F-box domain-containing protein</fullName>
    </recommendedName>
</protein>
<comment type="caution">
    <text evidence="2">The sequence shown here is derived from an EMBL/GenBank/DDBJ whole genome shotgun (WGS) entry which is preliminary data.</text>
</comment>
<dbReference type="SMART" id="SM00256">
    <property type="entry name" value="FBOX"/>
    <property type="match status" value="1"/>
</dbReference>
<dbReference type="CDD" id="cd09917">
    <property type="entry name" value="F-box_SF"/>
    <property type="match status" value="1"/>
</dbReference>
<feature type="domain" description="F-box" evidence="1">
    <location>
        <begin position="40"/>
        <end position="80"/>
    </location>
</feature>
<dbReference type="InterPro" id="IPR036047">
    <property type="entry name" value="F-box-like_dom_sf"/>
</dbReference>
<evidence type="ECO:0000259" key="1">
    <source>
        <dbReference type="SMART" id="SM00256"/>
    </source>
</evidence>
<evidence type="ECO:0000313" key="3">
    <source>
        <dbReference type="Proteomes" id="UP001152533"/>
    </source>
</evidence>
<sequence length="680" mass="75185">MASPIIHYLTTTDGELPEVLHLDCDDTRTAATLETLPMRLPAEILHQVYLYLHPCDFNSARHTCRSWFTVSLNRSILVQMLKRGGWWSSVEDILGLSLFSQRKQYLDEIWTMSKWLSRECTLCCQYSSEQPAFVEVGQTLFSDCRDGTGAYKLSTSVCGRFLMASHNRTLDIYELDHRCEPCRSRWAQSALADSSRPRGLPRHVARILCPANIIACAMDASLGRQTVGILIEEQGGLVCDLPSHERSDWETTSSQAPLGHSDNNAEPSYINPDGDCVCQQWHAWREPPILRRVYYSVGGADDQPRSVAMCPHRECVAFGCASAVDEPTGQDLARRFPLSTESDFLYFLPPTSEASGVDTSLWLRLISSATAVGPATHPIYDALARFKHFDETAVVYSLKTTAAGPRTSITSIHTVTEQLADPFTSTTPRQSPGAREHNLQSWSGSAESWVNTHAVPLSDGSHVLFTDPRSETLCLGADAPRDSTARFQWKARFRPPVVATSSAPTVYAASTDLRHGVRVVAVFPTTHTAEESSQEAEKQLVVCYTIPPDVFRDVRFYGTLEDLDGAVAHWRPWWPKPSILSFVAAHNTAHPTASSHDSLSFPIDVPSQHVDVCSDIIALAVDSGPDMLIWAFSAEGLGRCWALNTGRQPRMTRASTQADGSLREIDCDGDILMPDVDDDA</sequence>
<name>A0A9W4WG95_9PEZI</name>
<evidence type="ECO:0000313" key="2">
    <source>
        <dbReference type="EMBL" id="CAI0655047.1"/>
    </source>
</evidence>
<dbReference type="Pfam" id="PF12937">
    <property type="entry name" value="F-box-like"/>
    <property type="match status" value="1"/>
</dbReference>
<dbReference type="Gene3D" id="1.20.1280.50">
    <property type="match status" value="1"/>
</dbReference>
<dbReference type="Proteomes" id="UP001152533">
    <property type="component" value="Unassembled WGS sequence"/>
</dbReference>